<keyword evidence="8" id="KW-0653">Protein transport</keyword>
<dbReference type="EMBL" id="JADBJN010000003">
    <property type="protein sequence ID" value="KAG5670973.1"/>
    <property type="molecule type" value="Genomic_DNA"/>
</dbReference>
<keyword evidence="6" id="KW-0256">Endoplasmic reticulum</keyword>
<evidence type="ECO:0000256" key="2">
    <source>
        <dbReference type="ARBA" id="ARBA00007891"/>
    </source>
</evidence>
<dbReference type="Pfam" id="PF09753">
    <property type="entry name" value="Use1"/>
    <property type="match status" value="1"/>
</dbReference>
<evidence type="ECO:0000256" key="10">
    <source>
        <dbReference type="ARBA" id="ARBA00023136"/>
    </source>
</evidence>
<keyword evidence="4" id="KW-0813">Transport</keyword>
<evidence type="ECO:0000256" key="3">
    <source>
        <dbReference type="ARBA" id="ARBA00015843"/>
    </source>
</evidence>
<dbReference type="CDD" id="cd15860">
    <property type="entry name" value="SNARE_USE1"/>
    <property type="match status" value="1"/>
</dbReference>
<dbReference type="Proteomes" id="UP001107558">
    <property type="component" value="Chromosome 3"/>
</dbReference>
<dbReference type="GO" id="GO:0015031">
    <property type="term" value="P:protein transport"/>
    <property type="evidence" value="ECO:0007669"/>
    <property type="project" value="UniProtKB-KW"/>
</dbReference>
<dbReference type="GO" id="GO:0006890">
    <property type="term" value="P:retrograde vesicle-mediated transport, Golgi to endoplasmic reticulum"/>
    <property type="evidence" value="ECO:0007669"/>
    <property type="project" value="TreeGrafter"/>
</dbReference>
<sequence>MAAKLEINIRSLLSTCEELVKEEDQKWKLTRYIKSLDLMINELSDYDTADKNHIAKYQEKVLELKTLINYVEPQKQKIVKTRRDVDESETILKEIKQLNNAKFNKEIRKDLFDGDDATGLRKRGANESSENMERYYDNIQEKLGEEMLALTKNLKEQYLAANSIIKKDTEVITKSAKMAHQNIGSLEKESKKLNEHTKRACKCWMWMMIGLVIMIFIAMVLFMKIMKKRQY</sequence>
<name>A0A9J6BML8_POLVA</name>
<dbReference type="InterPro" id="IPR019150">
    <property type="entry name" value="Vesicle_transport_protein_Use1"/>
</dbReference>
<evidence type="ECO:0000256" key="9">
    <source>
        <dbReference type="ARBA" id="ARBA00022989"/>
    </source>
</evidence>
<gene>
    <name evidence="13" type="ORF">PVAND_001201</name>
</gene>
<keyword evidence="7" id="KW-0931">ER-Golgi transport</keyword>
<evidence type="ECO:0000256" key="1">
    <source>
        <dbReference type="ARBA" id="ARBA00004163"/>
    </source>
</evidence>
<organism evidence="13 14">
    <name type="scientific">Polypedilum vanderplanki</name>
    <name type="common">Sleeping chironomid midge</name>
    <dbReference type="NCBI Taxonomy" id="319348"/>
    <lineage>
        <taxon>Eukaryota</taxon>
        <taxon>Metazoa</taxon>
        <taxon>Ecdysozoa</taxon>
        <taxon>Arthropoda</taxon>
        <taxon>Hexapoda</taxon>
        <taxon>Insecta</taxon>
        <taxon>Pterygota</taxon>
        <taxon>Neoptera</taxon>
        <taxon>Endopterygota</taxon>
        <taxon>Diptera</taxon>
        <taxon>Nematocera</taxon>
        <taxon>Chironomoidea</taxon>
        <taxon>Chironomidae</taxon>
        <taxon>Chironominae</taxon>
        <taxon>Polypedilum</taxon>
        <taxon>Polypedilum</taxon>
    </lineage>
</organism>
<dbReference type="PANTHER" id="PTHR13050">
    <property type="entry name" value="USE1-LIKE PROTEIN"/>
    <property type="match status" value="1"/>
</dbReference>
<evidence type="ECO:0000256" key="5">
    <source>
        <dbReference type="ARBA" id="ARBA00022692"/>
    </source>
</evidence>
<accession>A0A9J6BML8</accession>
<evidence type="ECO:0000256" key="8">
    <source>
        <dbReference type="ARBA" id="ARBA00022927"/>
    </source>
</evidence>
<evidence type="ECO:0000256" key="6">
    <source>
        <dbReference type="ARBA" id="ARBA00022824"/>
    </source>
</evidence>
<evidence type="ECO:0000256" key="12">
    <source>
        <dbReference type="SAM" id="Phobius"/>
    </source>
</evidence>
<keyword evidence="10 12" id="KW-0472">Membrane</keyword>
<keyword evidence="9 12" id="KW-1133">Transmembrane helix</keyword>
<protein>
    <recommendedName>
        <fullName evidence="3">Vesicle transport protein USE1</fullName>
    </recommendedName>
    <alternativeName>
        <fullName evidence="11">USE1-like protein</fullName>
    </alternativeName>
</protein>
<dbReference type="OrthoDB" id="6353017at2759"/>
<evidence type="ECO:0000313" key="14">
    <source>
        <dbReference type="Proteomes" id="UP001107558"/>
    </source>
</evidence>
<keyword evidence="5 12" id="KW-0812">Transmembrane</keyword>
<comment type="similarity">
    <text evidence="2">Belongs to the USE1 family.</text>
</comment>
<proteinExistence type="inferred from homology"/>
<comment type="caution">
    <text evidence="13">The sequence shown here is derived from an EMBL/GenBank/DDBJ whole genome shotgun (WGS) entry which is preliminary data.</text>
</comment>
<dbReference type="PANTHER" id="PTHR13050:SF7">
    <property type="entry name" value="VESICLE TRANSPORT PROTEIN USE1"/>
    <property type="match status" value="1"/>
</dbReference>
<evidence type="ECO:0000256" key="11">
    <source>
        <dbReference type="ARBA" id="ARBA00032711"/>
    </source>
</evidence>
<feature type="transmembrane region" description="Helical" evidence="12">
    <location>
        <begin position="204"/>
        <end position="223"/>
    </location>
</feature>
<dbReference type="GO" id="GO:0005789">
    <property type="term" value="C:endoplasmic reticulum membrane"/>
    <property type="evidence" value="ECO:0007669"/>
    <property type="project" value="UniProtKB-SubCell"/>
</dbReference>
<dbReference type="GO" id="GO:0005484">
    <property type="term" value="F:SNAP receptor activity"/>
    <property type="evidence" value="ECO:0007669"/>
    <property type="project" value="TreeGrafter"/>
</dbReference>
<dbReference type="AlphaFoldDB" id="A0A9J6BML8"/>
<keyword evidence="14" id="KW-1185">Reference proteome</keyword>
<reference evidence="13" key="1">
    <citation type="submission" date="2021-03" db="EMBL/GenBank/DDBJ databases">
        <title>Chromosome level genome of the anhydrobiotic midge Polypedilum vanderplanki.</title>
        <authorList>
            <person name="Yoshida Y."/>
            <person name="Kikawada T."/>
            <person name="Gusev O."/>
        </authorList>
    </citation>
    <scope>NUCLEOTIDE SEQUENCE</scope>
    <source>
        <strain evidence="13">NIAS01</strain>
        <tissue evidence="13">Whole body or cell culture</tissue>
    </source>
</reference>
<evidence type="ECO:0000256" key="7">
    <source>
        <dbReference type="ARBA" id="ARBA00022892"/>
    </source>
</evidence>
<dbReference type="GO" id="GO:0031201">
    <property type="term" value="C:SNARE complex"/>
    <property type="evidence" value="ECO:0007669"/>
    <property type="project" value="TreeGrafter"/>
</dbReference>
<evidence type="ECO:0000313" key="13">
    <source>
        <dbReference type="EMBL" id="KAG5670973.1"/>
    </source>
</evidence>
<comment type="subcellular location">
    <subcellularLocation>
        <location evidence="1">Endoplasmic reticulum membrane</location>
        <topology evidence="1">Single-pass type IV membrane protein</topology>
    </subcellularLocation>
</comment>
<evidence type="ECO:0000256" key="4">
    <source>
        <dbReference type="ARBA" id="ARBA00022448"/>
    </source>
</evidence>